<comment type="subcellular location">
    <subcellularLocation>
        <location evidence="1">Membrane</location>
        <topology evidence="1">Multi-pass membrane protein</topology>
    </subcellularLocation>
</comment>
<dbReference type="Pfam" id="PF00005">
    <property type="entry name" value="ABC_tran"/>
    <property type="match status" value="2"/>
</dbReference>
<feature type="transmembrane region" description="Helical" evidence="10">
    <location>
        <begin position="1165"/>
        <end position="1192"/>
    </location>
</feature>
<proteinExistence type="inferred from homology"/>
<dbReference type="InterPro" id="IPR003593">
    <property type="entry name" value="AAA+_ATPase"/>
</dbReference>
<name>A0A2K2BL30_POPTR</name>
<evidence type="ECO:0000313" key="12">
    <source>
        <dbReference type="EMBL" id="PNT50479.1"/>
    </source>
</evidence>
<feature type="transmembrane region" description="Helical" evidence="10">
    <location>
        <begin position="1359"/>
        <end position="1382"/>
    </location>
</feature>
<feature type="transmembrane region" description="Helical" evidence="10">
    <location>
        <begin position="1279"/>
        <end position="1298"/>
    </location>
</feature>
<dbReference type="CDD" id="cd03232">
    <property type="entry name" value="ABCG_PDR_domain2"/>
    <property type="match status" value="1"/>
</dbReference>
<reference evidence="12 13" key="1">
    <citation type="journal article" date="2006" name="Science">
        <title>The genome of black cottonwood, Populus trichocarpa (Torr. &amp; Gray).</title>
        <authorList>
            <person name="Tuskan G.A."/>
            <person name="Difazio S."/>
            <person name="Jansson S."/>
            <person name="Bohlmann J."/>
            <person name="Grigoriev I."/>
            <person name="Hellsten U."/>
            <person name="Putnam N."/>
            <person name="Ralph S."/>
            <person name="Rombauts S."/>
            <person name="Salamov A."/>
            <person name="Schein J."/>
            <person name="Sterck L."/>
            <person name="Aerts A."/>
            <person name="Bhalerao R.R."/>
            <person name="Bhalerao R.P."/>
            <person name="Blaudez D."/>
            <person name="Boerjan W."/>
            <person name="Brun A."/>
            <person name="Brunner A."/>
            <person name="Busov V."/>
            <person name="Campbell M."/>
            <person name="Carlson J."/>
            <person name="Chalot M."/>
            <person name="Chapman J."/>
            <person name="Chen G.L."/>
            <person name="Cooper D."/>
            <person name="Coutinho P.M."/>
            <person name="Couturier J."/>
            <person name="Covert S."/>
            <person name="Cronk Q."/>
            <person name="Cunningham R."/>
            <person name="Davis J."/>
            <person name="Degroeve S."/>
            <person name="Dejardin A."/>
            <person name="Depamphilis C."/>
            <person name="Detter J."/>
            <person name="Dirks B."/>
            <person name="Dubchak I."/>
            <person name="Duplessis S."/>
            <person name="Ehlting J."/>
            <person name="Ellis B."/>
            <person name="Gendler K."/>
            <person name="Goodstein D."/>
            <person name="Gribskov M."/>
            <person name="Grimwood J."/>
            <person name="Groover A."/>
            <person name="Gunter L."/>
            <person name="Hamberger B."/>
            <person name="Heinze B."/>
            <person name="Helariutta Y."/>
            <person name="Henrissat B."/>
            <person name="Holligan D."/>
            <person name="Holt R."/>
            <person name="Huang W."/>
            <person name="Islam-Faridi N."/>
            <person name="Jones S."/>
            <person name="Jones-Rhoades M."/>
            <person name="Jorgensen R."/>
            <person name="Joshi C."/>
            <person name="Kangasjarvi J."/>
            <person name="Karlsson J."/>
            <person name="Kelleher C."/>
            <person name="Kirkpatrick R."/>
            <person name="Kirst M."/>
            <person name="Kohler A."/>
            <person name="Kalluri U."/>
            <person name="Larimer F."/>
            <person name="Leebens-Mack J."/>
            <person name="Leple J.C."/>
            <person name="Locascio P."/>
            <person name="Lou Y."/>
            <person name="Lucas S."/>
            <person name="Martin F."/>
            <person name="Montanini B."/>
            <person name="Napoli C."/>
            <person name="Nelson D.R."/>
            <person name="Nelson C."/>
            <person name="Nieminen K."/>
            <person name="Nilsson O."/>
            <person name="Pereda V."/>
            <person name="Peter G."/>
            <person name="Philippe R."/>
            <person name="Pilate G."/>
            <person name="Poliakov A."/>
            <person name="Razumovskaya J."/>
            <person name="Richardson P."/>
            <person name="Rinaldi C."/>
            <person name="Ritland K."/>
            <person name="Rouze P."/>
            <person name="Ryaboy D."/>
            <person name="Schmutz J."/>
            <person name="Schrader J."/>
            <person name="Segerman B."/>
            <person name="Shin H."/>
            <person name="Siddiqui A."/>
            <person name="Sterky F."/>
            <person name="Terry A."/>
            <person name="Tsai C.J."/>
            <person name="Uberbacher E."/>
            <person name="Unneberg P."/>
            <person name="Vahala J."/>
            <person name="Wall K."/>
            <person name="Wessler S."/>
            <person name="Yang G."/>
            <person name="Yin T."/>
            <person name="Douglas C."/>
            <person name="Marra M."/>
            <person name="Sandberg G."/>
            <person name="Van de Peer Y."/>
            <person name="Rokhsar D."/>
        </authorList>
    </citation>
    <scope>NUCLEOTIDE SEQUENCE [LARGE SCALE GENOMIC DNA]</scope>
    <source>
        <strain evidence="13">cv. Nisqually</strain>
    </source>
</reference>
<evidence type="ECO:0000259" key="11">
    <source>
        <dbReference type="PROSITE" id="PS50893"/>
    </source>
</evidence>
<dbReference type="InterPro" id="IPR034003">
    <property type="entry name" value="ABCG_PDR_2"/>
</dbReference>
<feature type="transmembrane region" description="Helical" evidence="10">
    <location>
        <begin position="1223"/>
        <end position="1243"/>
    </location>
</feature>
<accession>A0A2K2BL30</accession>
<feature type="domain" description="ABC transporter" evidence="11">
    <location>
        <begin position="145"/>
        <end position="437"/>
    </location>
</feature>
<dbReference type="EMBL" id="CM009291">
    <property type="protein sequence ID" value="PNT50479.1"/>
    <property type="molecule type" value="Genomic_DNA"/>
</dbReference>
<dbReference type="Pfam" id="PF01061">
    <property type="entry name" value="ABC2_membrane"/>
    <property type="match status" value="2"/>
</dbReference>
<gene>
    <name evidence="12" type="ORF">POPTR_002G189100</name>
</gene>
<evidence type="ECO:0000256" key="7">
    <source>
        <dbReference type="ARBA" id="ARBA00022840"/>
    </source>
</evidence>
<evidence type="ECO:0000256" key="5">
    <source>
        <dbReference type="ARBA" id="ARBA00022737"/>
    </source>
</evidence>
<feature type="transmembrane region" description="Helical" evidence="10">
    <location>
        <begin position="609"/>
        <end position="635"/>
    </location>
</feature>
<evidence type="ECO:0000256" key="10">
    <source>
        <dbReference type="SAM" id="Phobius"/>
    </source>
</evidence>
<evidence type="ECO:0000256" key="3">
    <source>
        <dbReference type="ARBA" id="ARBA00022448"/>
    </source>
</evidence>
<dbReference type="InterPro" id="IPR043926">
    <property type="entry name" value="ABCG_dom"/>
</dbReference>
<dbReference type="InParanoid" id="A0A2K2BL30"/>
<dbReference type="SMART" id="SM00382">
    <property type="entry name" value="AAA"/>
    <property type="match status" value="2"/>
</dbReference>
<dbReference type="PROSITE" id="PS50893">
    <property type="entry name" value="ABC_TRANSPORTER_2"/>
    <property type="match status" value="2"/>
</dbReference>
<dbReference type="InterPro" id="IPR034001">
    <property type="entry name" value="ABCG_PDR_1"/>
</dbReference>
<feature type="transmembrane region" description="Helical" evidence="10">
    <location>
        <begin position="761"/>
        <end position="785"/>
    </location>
</feature>
<keyword evidence="9 10" id="KW-0472">Membrane</keyword>
<feature type="transmembrane region" description="Helical" evidence="10">
    <location>
        <begin position="647"/>
        <end position="671"/>
    </location>
</feature>
<comment type="similarity">
    <text evidence="2">Belongs to the ABC transporter superfamily. ABCG family. PDR (TC 3.A.1.205) subfamily.</text>
</comment>
<evidence type="ECO:0000256" key="4">
    <source>
        <dbReference type="ARBA" id="ARBA00022692"/>
    </source>
</evidence>
<keyword evidence="3" id="KW-0813">Transport</keyword>
<evidence type="ECO:0000256" key="2">
    <source>
        <dbReference type="ARBA" id="ARBA00006012"/>
    </source>
</evidence>
<dbReference type="InterPro" id="IPR013581">
    <property type="entry name" value="PDR_assoc"/>
</dbReference>
<dbReference type="PANTHER" id="PTHR19241">
    <property type="entry name" value="ATP-BINDING CASSETTE TRANSPORTER"/>
    <property type="match status" value="1"/>
</dbReference>
<keyword evidence="8 10" id="KW-1133">Transmembrane helix</keyword>
<dbReference type="GO" id="GO:0005886">
    <property type="term" value="C:plasma membrane"/>
    <property type="evidence" value="ECO:0007669"/>
    <property type="project" value="UniProtKB-ARBA"/>
</dbReference>
<dbReference type="Gene3D" id="3.40.50.300">
    <property type="entry name" value="P-loop containing nucleotide triphosphate hydrolases"/>
    <property type="match status" value="2"/>
</dbReference>
<protein>
    <recommendedName>
        <fullName evidence="11">ABC transporter domain-containing protein</fullName>
    </recommendedName>
</protein>
<evidence type="ECO:0000313" key="13">
    <source>
        <dbReference type="Proteomes" id="UP000006729"/>
    </source>
</evidence>
<dbReference type="Pfam" id="PF19055">
    <property type="entry name" value="ABC2_membrane_7"/>
    <property type="match status" value="2"/>
</dbReference>
<feature type="transmembrane region" description="Helical" evidence="10">
    <location>
        <begin position="677"/>
        <end position="697"/>
    </location>
</feature>
<dbReference type="Pfam" id="PF08370">
    <property type="entry name" value="PDR_assoc"/>
    <property type="match status" value="1"/>
</dbReference>
<dbReference type="FunFam" id="3.40.50.300:FF:000179">
    <property type="entry name" value="ABC transporter G family member 34"/>
    <property type="match status" value="1"/>
</dbReference>
<feature type="domain" description="ABC transporter" evidence="11">
    <location>
        <begin position="809"/>
        <end position="1053"/>
    </location>
</feature>
<dbReference type="InterPro" id="IPR003439">
    <property type="entry name" value="ABC_transporter-like_ATP-bd"/>
</dbReference>
<evidence type="ECO:0000256" key="6">
    <source>
        <dbReference type="ARBA" id="ARBA00022741"/>
    </source>
</evidence>
<dbReference type="GO" id="GO:0005524">
    <property type="term" value="F:ATP binding"/>
    <property type="evidence" value="ECO:0007669"/>
    <property type="project" value="UniProtKB-KW"/>
</dbReference>
<organism evidence="12 13">
    <name type="scientific">Populus trichocarpa</name>
    <name type="common">Western balsam poplar</name>
    <name type="synonym">Populus balsamifera subsp. trichocarpa</name>
    <dbReference type="NCBI Taxonomy" id="3694"/>
    <lineage>
        <taxon>Eukaryota</taxon>
        <taxon>Viridiplantae</taxon>
        <taxon>Streptophyta</taxon>
        <taxon>Embryophyta</taxon>
        <taxon>Tracheophyta</taxon>
        <taxon>Spermatophyta</taxon>
        <taxon>Magnoliopsida</taxon>
        <taxon>eudicotyledons</taxon>
        <taxon>Gunneridae</taxon>
        <taxon>Pentapetalae</taxon>
        <taxon>rosids</taxon>
        <taxon>fabids</taxon>
        <taxon>Malpighiales</taxon>
        <taxon>Salicaceae</taxon>
        <taxon>Saliceae</taxon>
        <taxon>Populus</taxon>
    </lineage>
</organism>
<evidence type="ECO:0000256" key="8">
    <source>
        <dbReference type="ARBA" id="ARBA00022989"/>
    </source>
</evidence>
<keyword evidence="7" id="KW-0067">ATP-binding</keyword>
<dbReference type="SUPFAM" id="SSF52540">
    <property type="entry name" value="P-loop containing nucleoside triphosphate hydrolases"/>
    <property type="match status" value="2"/>
</dbReference>
<evidence type="ECO:0000256" key="9">
    <source>
        <dbReference type="ARBA" id="ARBA00023136"/>
    </source>
</evidence>
<sequence>MAAPVTRNDHKTDSLRMELEESTEKSIMTSFHNHAPSFIGSAATNCDATSLSSLEENEDEIELQWAAIERLPTFRRLRLSLFDKKEDGEGEEGKRVVDVTKLEALERHVFVDKLIKKIEEDNCRLLSKFKERMDKVGLELPTVEVRYRNLSVEVEYEVVHGKPLPTLWNTLKTAFGIKILKNVNGIIKPSRMTLLLGPPGCGKTTLLQALTAKLDQSLKVEGEISYNGYKLNEFVPQKTSVYISQYDQHISEMTVRETLDFSARCQGIGGREDIMKEISRREKEAGIVPEPDVDTYMKATSVEGLKRTLQTDYILKILGLDICADTMVGDAMRRGISGGQKKRLTTGEMIIGPTKALFMDEISNGLDSSTTFQIVSCMQQLAHITKSTMLVSLLQPAPEIFDLFDDIILMAEGKIVYHGPRDNVLEFFEHCGFRCPPRKGIADFLQEVVSERDQGQYWYHKQQPHSYVSIDMLVKNFQEFHVGQKLEGELSRPLQKSESHKNALSFSIYSLRKWELFKVCMDREWLLMKRNLSLHVFKSVQLVVTALITMTVFIRSRMDIDMVDGNLYMGSLFYALIRLMCNGITELSLTIQRIAVFYKQRDFYFYPAWAYSVPAAILKIPFSLLDAFLWTALTYYVIGFSPEPERFFYHFFLLFLVHQVSVSMFRLIASIVRNPSIASTFALFIILITFLFGGFVIRQRKPFASLPSWLRWGFWLSPLAYAEIGASLNEFLAPRWQKVSSSNITLGQKILESRGLYFNEYFYWIPLGALIGFWIIFNIGFTCALSYSKEMILPFEPITISFQNVQYFVDTPKILRKQGLPQKRLQLLHDITGAFRPGILTALMGVSGAGKTTLMDVLSGRKTGGIIEGEIRIGGYPKAQKTYARISGYCEQTDIHSPQITVEESVMYSAWLRLPAQIDNRTRSEFVAEVIEMIELGEIRDELVGIPGVSGISTEQRKRLTIAVELVSNPSVIFMDEPTSGLDARAAAIVMRVAKNIVNTNRTVVCTIHQPSIDVFEAFDELILMKRGGQIIYSGELGQNSSKLIEYFEGIHGVPKIKENHNPATWMLEVTGSSMEARLGLDFANLYRDSHLFQKNEELVARLGLPEQGSKGLHFSTRFPQNAWEQFKASPKYNLVRLIFIIVSSLIFGALLWQKGQKINGEQDFFNILGSIFIFIQFAGIANCSSVMPFVATERTIVYRERFAGMYSSWAYSSAQVIVEIPYILLQAVLFLMITYPAINFYWSAYKVFWYFYSMFCTLLYFNYLGLLLVSLTPNFQMAAIWASFFYTLTNLFSGYLVPEPKMPRWWAWGYWICPISWSLKGLLASQYGDIEAEITAYGERKSISSFLRSYFGYKQDDLGVVAIVLLAFPVFFALAFAITIAKLNFQKR</sequence>
<dbReference type="InterPro" id="IPR027417">
    <property type="entry name" value="P-loop_NTPase"/>
</dbReference>
<dbReference type="Proteomes" id="UP000006729">
    <property type="component" value="Chromosome 2"/>
</dbReference>
<keyword evidence="4 10" id="KW-0812">Transmembrane</keyword>
<evidence type="ECO:0000256" key="1">
    <source>
        <dbReference type="ARBA" id="ARBA00004141"/>
    </source>
</evidence>
<feature type="transmembrane region" description="Helical" evidence="10">
    <location>
        <begin position="1249"/>
        <end position="1272"/>
    </location>
</feature>
<dbReference type="InterPro" id="IPR013525">
    <property type="entry name" value="ABC2_TM"/>
</dbReference>
<dbReference type="GO" id="GO:0016887">
    <property type="term" value="F:ATP hydrolysis activity"/>
    <property type="evidence" value="ECO:0007669"/>
    <property type="project" value="InterPro"/>
</dbReference>
<keyword evidence="5" id="KW-0677">Repeat</keyword>
<feature type="transmembrane region" description="Helical" evidence="10">
    <location>
        <begin position="1135"/>
        <end position="1153"/>
    </location>
</feature>
<keyword evidence="13" id="KW-1185">Reference proteome</keyword>
<feature type="transmembrane region" description="Helical" evidence="10">
    <location>
        <begin position="536"/>
        <end position="554"/>
    </location>
</feature>
<dbReference type="GO" id="GO:0140359">
    <property type="term" value="F:ABC-type transporter activity"/>
    <property type="evidence" value="ECO:0007669"/>
    <property type="project" value="InterPro"/>
</dbReference>
<dbReference type="CDD" id="cd03233">
    <property type="entry name" value="ABCG_PDR_domain1"/>
    <property type="match status" value="1"/>
</dbReference>
<dbReference type="FunFam" id="3.40.50.300:FF:000157">
    <property type="entry name" value="ABC transporter G family member 34"/>
    <property type="match status" value="1"/>
</dbReference>
<keyword evidence="6" id="KW-0547">Nucleotide-binding</keyword>
<feature type="transmembrane region" description="Helical" evidence="10">
    <location>
        <begin position="566"/>
        <end position="589"/>
    </location>
</feature>